<comment type="caution">
    <text evidence="2">The sequence shown here is derived from an EMBL/GenBank/DDBJ whole genome shotgun (WGS) entry which is preliminary data.</text>
</comment>
<protein>
    <submittedName>
        <fullName evidence="2">IS1272 transposase, putative</fullName>
    </submittedName>
</protein>
<dbReference type="Pfam" id="PF13751">
    <property type="entry name" value="DDE_Tnp_1_6"/>
    <property type="match status" value="1"/>
</dbReference>
<dbReference type="PANTHER" id="PTHR33408:SF2">
    <property type="entry name" value="TRANSPOSASE DDE DOMAIN-CONTAINING PROTEIN"/>
    <property type="match status" value="1"/>
</dbReference>
<dbReference type="Proteomes" id="UP000507485">
    <property type="component" value="Unassembled WGS sequence"/>
</dbReference>
<organism evidence="2 3">
    <name type="scientific">Staphylococcus aureus</name>
    <dbReference type="NCBI Taxonomy" id="1280"/>
    <lineage>
        <taxon>Bacteria</taxon>
        <taxon>Bacillati</taxon>
        <taxon>Bacillota</taxon>
        <taxon>Bacilli</taxon>
        <taxon>Bacillales</taxon>
        <taxon>Staphylococcaceae</taxon>
        <taxon>Staphylococcus</taxon>
    </lineage>
</organism>
<reference evidence="2 3" key="1">
    <citation type="submission" date="2020-06" db="EMBL/GenBank/DDBJ databases">
        <authorList>
            <consortium name="Pathogen Informatics"/>
        </authorList>
    </citation>
    <scope>NUCLEOTIDE SEQUENCE [LARGE SCALE GENOMIC DNA]</scope>
    <source>
        <strain evidence="2 3">A13</strain>
    </source>
</reference>
<evidence type="ECO:0000259" key="1">
    <source>
        <dbReference type="Pfam" id="PF13751"/>
    </source>
</evidence>
<dbReference type="EMBL" id="CAIHOM010000001">
    <property type="protein sequence ID" value="CAC6993054.1"/>
    <property type="molecule type" value="Genomic_DNA"/>
</dbReference>
<name>A0AAN1ZNY3_STAAU</name>
<evidence type="ECO:0000313" key="3">
    <source>
        <dbReference type="Proteomes" id="UP000507485"/>
    </source>
</evidence>
<gene>
    <name evidence="2" type="ORF">SAMEA4552975_00943</name>
</gene>
<evidence type="ECO:0000313" key="2">
    <source>
        <dbReference type="EMBL" id="CAC6993054.1"/>
    </source>
</evidence>
<dbReference type="PANTHER" id="PTHR33408">
    <property type="entry name" value="TRANSPOSASE"/>
    <property type="match status" value="1"/>
</dbReference>
<accession>A0AAN1ZNY3</accession>
<dbReference type="AlphaFoldDB" id="A0AAN1ZNY3"/>
<dbReference type="InterPro" id="IPR025668">
    <property type="entry name" value="Tnp_DDE_dom"/>
</dbReference>
<feature type="domain" description="Transposase DDE" evidence="1">
    <location>
        <begin position="112"/>
        <end position="238"/>
    </location>
</feature>
<proteinExistence type="predicted"/>
<sequence>MYKNYNVTQLKPGYNLQIATNSQFVLSYDLFQNPTDTRTLIPFLTMIQNLPEYIVADAGYGSEQNYMAIIDDFNKTPLITYGMFIKDKTRKFKSDIFNTQNWKYDELNDEFICPNNKRIGYKRYAYRNDRYGFKRDFKLYECDDCSACSLRQQCIKPNSKSNKKIMKNYNWEYFKAQINQKLSEPKTKKIYSQRKIDVEPVFGFMKAILGFTRMSVRGINKVKRELGFVLMALNIRKIAAQRAVHYQIHLKKADFYQIINRNQLFYIA</sequence>